<dbReference type="OrthoDB" id="151889at2"/>
<dbReference type="PROSITE" id="PS51695">
    <property type="entry name" value="SEDOLISIN"/>
    <property type="match status" value="1"/>
</dbReference>
<dbReference type="InterPro" id="IPR011047">
    <property type="entry name" value="Quinoprotein_ADH-like_sf"/>
</dbReference>
<dbReference type="InterPro" id="IPR015943">
    <property type="entry name" value="WD40/YVTN_repeat-like_dom_sf"/>
</dbReference>
<evidence type="ECO:0000313" key="7">
    <source>
        <dbReference type="EMBL" id="TQM34439.1"/>
    </source>
</evidence>
<dbReference type="PANTHER" id="PTHR14218">
    <property type="entry name" value="PROTEASE S8 TRIPEPTIDYL PEPTIDASE I CLN2"/>
    <property type="match status" value="1"/>
</dbReference>
<dbReference type="PROSITE" id="PS00138">
    <property type="entry name" value="SUBTILASE_SER"/>
    <property type="match status" value="1"/>
</dbReference>
<dbReference type="SUPFAM" id="SSF52743">
    <property type="entry name" value="Subtilisin-like"/>
    <property type="match status" value="1"/>
</dbReference>
<evidence type="ECO:0000256" key="3">
    <source>
        <dbReference type="ARBA" id="ARBA00022825"/>
    </source>
</evidence>
<evidence type="ECO:0000256" key="1">
    <source>
        <dbReference type="ARBA" id="ARBA00022670"/>
    </source>
</evidence>
<evidence type="ECO:0000259" key="6">
    <source>
        <dbReference type="PROSITE" id="PS51695"/>
    </source>
</evidence>
<organism evidence="7 8">
    <name type="scientific">Microbacterium kyungheense</name>
    <dbReference type="NCBI Taxonomy" id="1263636"/>
    <lineage>
        <taxon>Bacteria</taxon>
        <taxon>Bacillati</taxon>
        <taxon>Actinomycetota</taxon>
        <taxon>Actinomycetes</taxon>
        <taxon>Micrococcales</taxon>
        <taxon>Microbacteriaceae</taxon>
        <taxon>Microbacterium</taxon>
    </lineage>
</organism>
<dbReference type="EMBL" id="VFPE01000001">
    <property type="protein sequence ID" value="TQM34439.1"/>
    <property type="molecule type" value="Genomic_DNA"/>
</dbReference>
<dbReference type="InterPro" id="IPR023828">
    <property type="entry name" value="Peptidase_S8_Ser-AS"/>
</dbReference>
<feature type="chain" id="PRO_5021867605" description="Peptidase S53 domain-containing protein" evidence="5">
    <location>
        <begin position="32"/>
        <end position="1352"/>
    </location>
</feature>
<dbReference type="PANTHER" id="PTHR14218:SF15">
    <property type="entry name" value="TRIPEPTIDYL-PEPTIDASE 1"/>
    <property type="match status" value="1"/>
</dbReference>
<keyword evidence="1" id="KW-0645">Protease</keyword>
<feature type="signal peptide" evidence="5">
    <location>
        <begin position="1"/>
        <end position="31"/>
    </location>
</feature>
<evidence type="ECO:0000256" key="4">
    <source>
        <dbReference type="SAM" id="MobiDB-lite"/>
    </source>
</evidence>
<dbReference type="InterPro" id="IPR050819">
    <property type="entry name" value="Tripeptidyl-peptidase_I"/>
</dbReference>
<dbReference type="Proteomes" id="UP000320235">
    <property type="component" value="Unassembled WGS sequence"/>
</dbReference>
<accession>A0A543FKN9</accession>
<keyword evidence="5" id="KW-0732">Signal</keyword>
<dbReference type="CDD" id="cd04056">
    <property type="entry name" value="Peptidases_S53"/>
    <property type="match status" value="1"/>
</dbReference>
<dbReference type="Gene3D" id="3.40.50.200">
    <property type="entry name" value="Peptidase S8/S53 domain"/>
    <property type="match status" value="1"/>
</dbReference>
<feature type="domain" description="Peptidase S53" evidence="6">
    <location>
        <begin position="1012"/>
        <end position="1352"/>
    </location>
</feature>
<dbReference type="InterPro" id="IPR036852">
    <property type="entry name" value="Peptidase_S8/S53_dom_sf"/>
</dbReference>
<dbReference type="RefSeq" id="WP_141892905.1">
    <property type="nucleotide sequence ID" value="NZ_BAABLH010000001.1"/>
</dbReference>
<evidence type="ECO:0000256" key="2">
    <source>
        <dbReference type="ARBA" id="ARBA00022801"/>
    </source>
</evidence>
<keyword evidence="8" id="KW-1185">Reference proteome</keyword>
<gene>
    <name evidence="7" type="ORF">FB391_0727</name>
</gene>
<dbReference type="GO" id="GO:0004252">
    <property type="term" value="F:serine-type endopeptidase activity"/>
    <property type="evidence" value="ECO:0007669"/>
    <property type="project" value="InterPro"/>
</dbReference>
<evidence type="ECO:0000313" key="8">
    <source>
        <dbReference type="Proteomes" id="UP000320235"/>
    </source>
</evidence>
<protein>
    <recommendedName>
        <fullName evidence="6">Peptidase S53 domain-containing protein</fullName>
    </recommendedName>
</protein>
<evidence type="ECO:0000256" key="5">
    <source>
        <dbReference type="SAM" id="SignalP"/>
    </source>
</evidence>
<dbReference type="Gene3D" id="2.130.10.10">
    <property type="entry name" value="YVTN repeat-like/Quinoprotein amine dehydrogenase"/>
    <property type="match status" value="1"/>
</dbReference>
<dbReference type="GO" id="GO:0008240">
    <property type="term" value="F:tripeptidyl-peptidase activity"/>
    <property type="evidence" value="ECO:0007669"/>
    <property type="project" value="TreeGrafter"/>
</dbReference>
<dbReference type="InterPro" id="IPR030400">
    <property type="entry name" value="Sedolisin_dom"/>
</dbReference>
<sequence>MKPPLRRLRCAGVAVAAATVIGLVAAPSAFATDTGTDAPRLTPETLASLSDRYTPQSDGTPGLVAELTDGADSGAAPQLKSAAPSENDEHVSGFASKGSMETMRGAATPIALDGTDDWIAITNAGSLARYDGKGTLKWQTGVHDLHTAWQVDFQSPFTTEDLTPVMYQGFNPYQPGATGRHPFAELDATGDGVTDIAVAYQLGVAPLAPFDTPGSALTSGTFISIIDGADGHVAWHTIVPGTVGSMIAQDGLLIAAENTGPDYDNNPVAEQSDSRSALVAYRFSGGADLSGEQAWSYSTGAPFADWSDVESLGAGRITVGWTDTPLGLGSPRPAAGHVLVVDTADGSVDLDVKTPGYPRIVQQDAVDGRILVAEQNDPYDAVRLDLTSIDIASGERSVIASHNGAIPVALAVNSNGSGPRYLLAEVTINADLSDGPSVVRGVAADGTTAWTYTTASTIGAPIAPVTGLSVDASGTAVATVGDGIIQSLAHPEGPLHTQLVALDTRSGKVSWTREGAVTGNRATPYQGGFLTVGYDLTAYHTDKKGRATAMPLLGDLYAAGDYDVNGDGRNDVIAGGQSHGVFALDGAALAEGRTVVLWSTAVSHGVHGLQVGSVKDKKGKAADRVVVATSHGFAVIDARSGKLRADVDTGAFQWDATVADGRILASSDRAFGAYDADGGLVWSYRPASVGDKTVAYSSPAVRDGQVFLEFGGVRERIGIGASDPAPTAVALDLASGAEQWAVAASGGQKTSWIQAQDGVYAADVPGADGDAVAFAFGGDSVVSRAHQIMLLDGRTGAPVASYDGPGSATFQGFASSADQGVFWLHTNQIHQLPADGSTPYYMRTMANVWTAQTATAQDGSEVFVGGVGGILSWTMPFPNDPNSYIKSVGSAFAYFAASVTPAELNDGDATDLIALPRDWAAYNLNQQVGGFGNESYATDKFPHGVTILQASGAAPATGTDAAAPAPTAAEVKAATAAEVPDGALPLGYTGAPHEVLTQQAATPDATAASIPGYTPQQIQKRLGLTGDGEGQTVAITIAYHYATAEADVNAYSAQFGLPQTCGTAAEGADCFDFDVVFADGTEPAVNSGWNQEAALDIQSVHAVVPKAKIVLVEATDPSAAALYRAIDVAAALKPTAINNSWGMPEFSEESFYDQHCALSTSTCVQSTGDSGWPVSYGSANPHILSVGGTNLVLDADGNTVSESTWTRAGGGFSFFEKRPAYQDGVVSSGLRATPDVSFVADPNTGFAIFYTVGTRQYWAEIGGTSLSSPLWAGILAATDQLRSADGKQRLVAVDGDSAPLHEALYGLTSGLADVTAGAIGLCGAECTAGPGYDTATGLGSPVAGIDAALAAR</sequence>
<feature type="region of interest" description="Disordered" evidence="4">
    <location>
        <begin position="70"/>
        <end position="99"/>
    </location>
</feature>
<reference evidence="7 8" key="1">
    <citation type="submission" date="2019-06" db="EMBL/GenBank/DDBJ databases">
        <title>Sequencing the genomes of 1000 actinobacteria strains.</title>
        <authorList>
            <person name="Klenk H.-P."/>
        </authorList>
    </citation>
    <scope>NUCLEOTIDE SEQUENCE [LARGE SCALE GENOMIC DNA]</scope>
    <source>
        <strain evidence="7 8">DSM 105492</strain>
    </source>
</reference>
<dbReference type="SUPFAM" id="SSF50998">
    <property type="entry name" value="Quinoprotein alcohol dehydrogenase-like"/>
    <property type="match status" value="2"/>
</dbReference>
<dbReference type="GO" id="GO:0006508">
    <property type="term" value="P:proteolysis"/>
    <property type="evidence" value="ECO:0007669"/>
    <property type="project" value="UniProtKB-KW"/>
</dbReference>
<name>A0A543FKN9_9MICO</name>
<keyword evidence="3" id="KW-0720">Serine protease</keyword>
<keyword evidence="2" id="KW-0378">Hydrolase</keyword>
<proteinExistence type="predicted"/>
<comment type="caution">
    <text evidence="7">The sequence shown here is derived from an EMBL/GenBank/DDBJ whole genome shotgun (WGS) entry which is preliminary data.</text>
</comment>